<name>A0A7W1XGA7_9ENTE</name>
<organism evidence="2 3">
    <name type="scientific">Enterococcus lactis</name>
    <dbReference type="NCBI Taxonomy" id="357441"/>
    <lineage>
        <taxon>Bacteria</taxon>
        <taxon>Bacillati</taxon>
        <taxon>Bacillota</taxon>
        <taxon>Bacilli</taxon>
        <taxon>Lactobacillales</taxon>
        <taxon>Enterococcaceae</taxon>
        <taxon>Enterococcus</taxon>
    </lineage>
</organism>
<evidence type="ECO:0000313" key="3">
    <source>
        <dbReference type="Proteomes" id="UP000531895"/>
    </source>
</evidence>
<feature type="transmembrane region" description="Helical" evidence="1">
    <location>
        <begin position="431"/>
        <end position="450"/>
    </location>
</feature>
<protein>
    <submittedName>
        <fullName evidence="2">Uncharacterized protein</fullName>
    </submittedName>
</protein>
<feature type="transmembrane region" description="Helical" evidence="1">
    <location>
        <begin position="306"/>
        <end position="325"/>
    </location>
</feature>
<dbReference type="AlphaFoldDB" id="A0A7W1XGA7"/>
<feature type="transmembrane region" description="Helical" evidence="1">
    <location>
        <begin position="30"/>
        <end position="51"/>
    </location>
</feature>
<dbReference type="Proteomes" id="UP000531895">
    <property type="component" value="Unassembled WGS sequence"/>
</dbReference>
<feature type="transmembrane region" description="Helical" evidence="1">
    <location>
        <begin position="456"/>
        <end position="477"/>
    </location>
</feature>
<gene>
    <name evidence="2" type="ORF">H1Z91_07410</name>
</gene>
<evidence type="ECO:0000256" key="1">
    <source>
        <dbReference type="SAM" id="Phobius"/>
    </source>
</evidence>
<feature type="transmembrane region" description="Helical" evidence="1">
    <location>
        <begin position="71"/>
        <end position="91"/>
    </location>
</feature>
<proteinExistence type="predicted"/>
<feature type="transmembrane region" description="Helical" evidence="1">
    <location>
        <begin position="370"/>
        <end position="393"/>
    </location>
</feature>
<feature type="transmembrane region" description="Helical" evidence="1">
    <location>
        <begin position="245"/>
        <end position="266"/>
    </location>
</feature>
<reference evidence="2 3" key="1">
    <citation type="submission" date="2020-07" db="EMBL/GenBank/DDBJ databases">
        <authorList>
            <person name="Feng H."/>
        </authorList>
    </citation>
    <scope>NUCLEOTIDE SEQUENCE [LARGE SCALE GENOMIC DNA]</scope>
    <source>
        <strain evidence="3">s-7</strain>
    </source>
</reference>
<feature type="transmembrane region" description="Helical" evidence="1">
    <location>
        <begin position="190"/>
        <end position="207"/>
    </location>
</feature>
<feature type="transmembrane region" description="Helical" evidence="1">
    <location>
        <begin position="153"/>
        <end position="178"/>
    </location>
</feature>
<sequence>MIVILKIISMLSKVYRNKINQVLNSKEKRIGMFLSVFIIIGISALLANILTHDIVSIFLNGNLEILYSANLTYLISLSIFTFSIFIVLKFLDPDESKILRNLDRLPISKLAMYIGYYSFPLSIQVAIPSILFSIIIIPQLVTNGISVSLSLRIAGIFLLQSIFITLLMNLSYNILFFLGIRMKIPFAKSVSLLVQTIIILRIVVTLLENIQNILLNYETFSYNILFWNLGFLGHIILENTFSVNLLLLVLVELVIFIACIHSFALLSSIQDKNEYQSKVFAKINNTKSLNISLILKDMKLLLRSENTILLILLLLGLNIFTLLSHLPILDILIKIDAGLLGTLGFLSYGVDEKMLSFYRILGVKRSQYFLGKFISTFVVTSFFFLLMLLFKVPSLRECLFGLGILATSTLSSIILGVFFPYSKENPLSQTSLILVCVLGLFPITYLINLFNSYSSIIQITLVTIFIVTGFIITNHVFNTKWEKERL</sequence>
<keyword evidence="1" id="KW-0472">Membrane</keyword>
<dbReference type="EMBL" id="JACEIT010000009">
    <property type="protein sequence ID" value="MBA4546167.1"/>
    <property type="molecule type" value="Genomic_DNA"/>
</dbReference>
<feature type="transmembrane region" description="Helical" evidence="1">
    <location>
        <begin position="112"/>
        <end position="141"/>
    </location>
</feature>
<comment type="caution">
    <text evidence="2">The sequence shown here is derived from an EMBL/GenBank/DDBJ whole genome shotgun (WGS) entry which is preliminary data.</text>
</comment>
<accession>A0A7W1XGA7</accession>
<feature type="transmembrane region" description="Helical" evidence="1">
    <location>
        <begin position="399"/>
        <end position="419"/>
    </location>
</feature>
<keyword evidence="1" id="KW-1133">Transmembrane helix</keyword>
<keyword evidence="1" id="KW-0812">Transmembrane</keyword>
<evidence type="ECO:0000313" key="2">
    <source>
        <dbReference type="EMBL" id="MBA4546167.1"/>
    </source>
</evidence>